<dbReference type="SUPFAM" id="SSF53448">
    <property type="entry name" value="Nucleotide-diphospho-sugar transferases"/>
    <property type="match status" value="1"/>
</dbReference>
<dbReference type="Proteomes" id="UP000188320">
    <property type="component" value="Unassembled WGS sequence"/>
</dbReference>
<keyword evidence="5" id="KW-1185">Reference proteome</keyword>
<keyword evidence="2 4" id="KW-0808">Transferase</keyword>
<evidence type="ECO:0000256" key="3">
    <source>
        <dbReference type="PIRSR" id="PIRSR018153-1"/>
    </source>
</evidence>
<sequence>MFWVNTLKNVFWKVSNKLDSFGNSNHILSGVYDYIKTIGADSYLNLTRIFKIDNEDATTRPKKVNAAFVILVRNNELHEMKKSMKRIEDRFNKNYLYPYVFLNDVEFTEEFKIGVQAMTNAKVEFGTIENRDGKVHWGYPDSIDLELAATRREEMQAAGVMYGESESYRHMCRFNSGFFYRHKLLDKYEYYWRIEPGIDYSCDIEYDPFKYMKDRNIKYGYTIGLYEYENTIPSLWGAVKAFIKKHPEHISTANSIKWLSKDGGKTYNGCHFWSNFEIGSLSFFRSKAYTDYFDYLDSTGGFFYERWGDAPVHSIAAALFLNQTQIHWFKDIGYKHEPWENCPQDNVKCYCDPQHSSIHHYYAVCGKNFVEGNHTLPVADFLKNI</sequence>
<dbReference type="InterPro" id="IPR002685">
    <property type="entry name" value="Glyco_trans_15"/>
</dbReference>
<dbReference type="InterPro" id="IPR029044">
    <property type="entry name" value="Nucleotide-diphossugar_trans"/>
</dbReference>
<comment type="similarity">
    <text evidence="1">Belongs to the glycosyltransferase 15 family.</text>
</comment>
<gene>
    <name evidence="4" type="ORF">AX774_g5248</name>
</gene>
<dbReference type="GO" id="GO:0006487">
    <property type="term" value="P:protein N-linked glycosylation"/>
    <property type="evidence" value="ECO:0007669"/>
    <property type="project" value="TreeGrafter"/>
</dbReference>
<protein>
    <submittedName>
        <fullName evidence="4">Glycolipid 2-alpha-mannosyltransferase 2</fullName>
    </submittedName>
</protein>
<dbReference type="PIRSF" id="PIRSF018153">
    <property type="entry name" value="Glyco_trans_15"/>
    <property type="match status" value="1"/>
</dbReference>
<evidence type="ECO:0000256" key="1">
    <source>
        <dbReference type="ARBA" id="ARBA00007677"/>
    </source>
</evidence>
<keyword evidence="4" id="KW-0328">Glycosyltransferase</keyword>
<proteinExistence type="inferred from homology"/>
<name>A0A1R1PK21_ZANCU</name>
<dbReference type="Pfam" id="PF01793">
    <property type="entry name" value="Glyco_transf_15"/>
    <property type="match status" value="1"/>
</dbReference>
<dbReference type="OrthoDB" id="439943at2759"/>
<evidence type="ECO:0000313" key="4">
    <source>
        <dbReference type="EMBL" id="OMH81304.1"/>
    </source>
</evidence>
<dbReference type="PANTHER" id="PTHR31121">
    <property type="entry name" value="ALPHA-1,2 MANNOSYLTRANSFERASE KTR1"/>
    <property type="match status" value="1"/>
</dbReference>
<dbReference type="Gene3D" id="3.90.550.10">
    <property type="entry name" value="Spore Coat Polysaccharide Biosynthesis Protein SpsA, Chain A"/>
    <property type="match status" value="1"/>
</dbReference>
<evidence type="ECO:0000256" key="2">
    <source>
        <dbReference type="ARBA" id="ARBA00022679"/>
    </source>
</evidence>
<dbReference type="GO" id="GO:0000026">
    <property type="term" value="F:alpha-1,2-mannosyltransferase activity"/>
    <property type="evidence" value="ECO:0007669"/>
    <property type="project" value="TreeGrafter"/>
</dbReference>
<accession>A0A1R1PK21</accession>
<dbReference type="EMBL" id="LSSK01000931">
    <property type="protein sequence ID" value="OMH81304.1"/>
    <property type="molecule type" value="Genomic_DNA"/>
</dbReference>
<comment type="caution">
    <text evidence="4">The sequence shown here is derived from an EMBL/GenBank/DDBJ whole genome shotgun (WGS) entry which is preliminary data.</text>
</comment>
<reference evidence="5" key="1">
    <citation type="submission" date="2017-01" db="EMBL/GenBank/DDBJ databases">
        <authorList>
            <person name="Wang Y."/>
            <person name="White M."/>
            <person name="Kvist S."/>
            <person name="Moncalvo J.-M."/>
        </authorList>
    </citation>
    <scope>NUCLEOTIDE SEQUENCE [LARGE SCALE GENOMIC DNA]</scope>
    <source>
        <strain evidence="5">COL-18-3</strain>
    </source>
</reference>
<dbReference type="PANTHER" id="PTHR31121:SF6">
    <property type="entry name" value="ALPHA-1,2 MANNOSYLTRANSFERASE KTR1"/>
    <property type="match status" value="1"/>
</dbReference>
<dbReference type="GO" id="GO:0005794">
    <property type="term" value="C:Golgi apparatus"/>
    <property type="evidence" value="ECO:0007669"/>
    <property type="project" value="TreeGrafter"/>
</dbReference>
<organism evidence="4 5">
    <name type="scientific">Zancudomyces culisetae</name>
    <name type="common">Gut fungus</name>
    <name type="synonym">Smittium culisetae</name>
    <dbReference type="NCBI Taxonomy" id="1213189"/>
    <lineage>
        <taxon>Eukaryota</taxon>
        <taxon>Fungi</taxon>
        <taxon>Fungi incertae sedis</taxon>
        <taxon>Zoopagomycota</taxon>
        <taxon>Kickxellomycotina</taxon>
        <taxon>Harpellomycetes</taxon>
        <taxon>Harpellales</taxon>
        <taxon>Legeriomycetaceae</taxon>
        <taxon>Zancudomyces</taxon>
    </lineage>
</organism>
<feature type="active site" description="Nucleophile" evidence="3">
    <location>
        <position position="277"/>
    </location>
</feature>
<dbReference type="GO" id="GO:0016020">
    <property type="term" value="C:membrane"/>
    <property type="evidence" value="ECO:0007669"/>
    <property type="project" value="InterPro"/>
</dbReference>
<evidence type="ECO:0000313" key="5">
    <source>
        <dbReference type="Proteomes" id="UP000188320"/>
    </source>
</evidence>
<dbReference type="AlphaFoldDB" id="A0A1R1PK21"/>
<dbReference type="GO" id="GO:0000032">
    <property type="term" value="P:cell wall mannoprotein biosynthetic process"/>
    <property type="evidence" value="ECO:0007669"/>
    <property type="project" value="TreeGrafter"/>
</dbReference>
<dbReference type="FunFam" id="3.90.550.10:FF:000051">
    <property type="entry name" value="Alpha-1,2-mannosyltransferase (Ktr4)"/>
    <property type="match status" value="1"/>
</dbReference>